<dbReference type="InterPro" id="IPR025447">
    <property type="entry name" value="DUF4192"/>
</dbReference>
<dbReference type="EMBL" id="FMYH01000005">
    <property type="protein sequence ID" value="SDD02791.1"/>
    <property type="molecule type" value="Genomic_DNA"/>
</dbReference>
<accession>A0A1G6REC4</accession>
<feature type="compositionally biased region" description="Basic and acidic residues" evidence="1">
    <location>
        <begin position="193"/>
        <end position="203"/>
    </location>
</feature>
<gene>
    <name evidence="2" type="ORF">SAMN05216410_2665</name>
</gene>
<dbReference type="RefSeq" id="WP_093183914.1">
    <property type="nucleotide sequence ID" value="NZ_FMYH01000005.1"/>
</dbReference>
<name>A0A1G6REC4_9MICO</name>
<evidence type="ECO:0000313" key="3">
    <source>
        <dbReference type="Proteomes" id="UP000199039"/>
    </source>
</evidence>
<evidence type="ECO:0000313" key="2">
    <source>
        <dbReference type="EMBL" id="SDD02791.1"/>
    </source>
</evidence>
<protein>
    <recommendedName>
        <fullName evidence="4">DUF4192 domain-containing protein</fullName>
    </recommendedName>
</protein>
<keyword evidence="3" id="KW-1185">Reference proteome</keyword>
<dbReference type="STRING" id="1814289.SAMN05216410_2665"/>
<evidence type="ECO:0000256" key="1">
    <source>
        <dbReference type="SAM" id="MobiDB-lite"/>
    </source>
</evidence>
<dbReference type="Pfam" id="PF13830">
    <property type="entry name" value="DUF4192"/>
    <property type="match status" value="1"/>
</dbReference>
<reference evidence="2 3" key="1">
    <citation type="submission" date="2016-09" db="EMBL/GenBank/DDBJ databases">
        <authorList>
            <person name="Capua I."/>
            <person name="De Benedictis P."/>
            <person name="Joannis T."/>
            <person name="Lombin L.H."/>
            <person name="Cattoli G."/>
        </authorList>
    </citation>
    <scope>NUCLEOTIDE SEQUENCE [LARGE SCALE GENOMIC DNA]</scope>
    <source>
        <strain evidence="2 3">ISLP-3</strain>
    </source>
</reference>
<feature type="region of interest" description="Disordered" evidence="1">
    <location>
        <begin position="182"/>
        <end position="203"/>
    </location>
</feature>
<dbReference type="Proteomes" id="UP000199039">
    <property type="component" value="Unassembled WGS sequence"/>
</dbReference>
<evidence type="ECO:0008006" key="4">
    <source>
        <dbReference type="Google" id="ProtNLM"/>
    </source>
</evidence>
<organism evidence="2 3">
    <name type="scientific">Sanguibacter gelidistatuariae</name>
    <dbReference type="NCBI Taxonomy" id="1814289"/>
    <lineage>
        <taxon>Bacteria</taxon>
        <taxon>Bacillati</taxon>
        <taxon>Actinomycetota</taxon>
        <taxon>Actinomycetes</taxon>
        <taxon>Micrococcales</taxon>
        <taxon>Sanguibacteraceae</taxon>
        <taxon>Sanguibacter</taxon>
    </lineage>
</organism>
<dbReference type="OrthoDB" id="4954868at2"/>
<sequence length="380" mass="40631">MTPTLRVREPQELLALIPFQLGFQPRESVVAVSLREPRHRVGLVMRVDLADLAQPDDGRQLARSMVSHVAADGGHDVVLVVYTDAPVPLARDGDSLAWRAVGHFLGAAETFLGSIDAWVVSETGYSVLGCSDPRCCPPGGRPLTDLLSTIVGAEMVLAGAVVMETRDALAWIPRAPDLDRRRANAAANRSRHQARDGDPAARDRWRQDGFATWRAALDGTLAAASLGRLEAALDDVLVRDAILLSLVPGVGDLPERLLAGSDDLGRAGGVGAQERRRTDAAVGRAMAAIVDPRVGVPPEDDLSSAAQRTLEGIVAHGRRDRQAPALTLLALLTWWRGSAARAGALLERAQACDPRYRLAELLSQALVSGMAPGWVRRPDS</sequence>
<proteinExistence type="predicted"/>
<dbReference type="AlphaFoldDB" id="A0A1G6REC4"/>